<feature type="domain" description="RNA polymerase sigma factor 70 region 4 type 2" evidence="7">
    <location>
        <begin position="138"/>
        <end position="189"/>
    </location>
</feature>
<dbReference type="EMBL" id="CP019082">
    <property type="protein sequence ID" value="APW62372.1"/>
    <property type="molecule type" value="Genomic_DNA"/>
</dbReference>
<accession>A0A1U7CTW9</accession>
<evidence type="ECO:0000256" key="1">
    <source>
        <dbReference type="ARBA" id="ARBA00010641"/>
    </source>
</evidence>
<dbReference type="SUPFAM" id="SSF88659">
    <property type="entry name" value="Sigma3 and sigma4 domains of RNA polymerase sigma factors"/>
    <property type="match status" value="1"/>
</dbReference>
<evidence type="ECO:0000256" key="2">
    <source>
        <dbReference type="ARBA" id="ARBA00023015"/>
    </source>
</evidence>
<dbReference type="CDD" id="cd06171">
    <property type="entry name" value="Sigma70_r4"/>
    <property type="match status" value="1"/>
</dbReference>
<proteinExistence type="inferred from homology"/>
<dbReference type="InterPro" id="IPR013325">
    <property type="entry name" value="RNA_pol_sigma_r2"/>
</dbReference>
<comment type="similarity">
    <text evidence="1">Belongs to the sigma-70 factor family. ECF subfamily.</text>
</comment>
<feature type="region of interest" description="Disordered" evidence="5">
    <location>
        <begin position="515"/>
        <end position="543"/>
    </location>
</feature>
<organism evidence="8 9">
    <name type="scientific">Paludisphaera borealis</name>
    <dbReference type="NCBI Taxonomy" id="1387353"/>
    <lineage>
        <taxon>Bacteria</taxon>
        <taxon>Pseudomonadati</taxon>
        <taxon>Planctomycetota</taxon>
        <taxon>Planctomycetia</taxon>
        <taxon>Isosphaerales</taxon>
        <taxon>Isosphaeraceae</taxon>
        <taxon>Paludisphaera</taxon>
    </lineage>
</organism>
<dbReference type="RefSeq" id="WP_076348426.1">
    <property type="nucleotide sequence ID" value="NZ_CP019082.1"/>
</dbReference>
<keyword evidence="3" id="KW-0731">Sigma factor</keyword>
<keyword evidence="2" id="KW-0805">Transcription regulation</keyword>
<dbReference type="InterPro" id="IPR039425">
    <property type="entry name" value="RNA_pol_sigma-70-like"/>
</dbReference>
<dbReference type="AlphaFoldDB" id="A0A1U7CTW9"/>
<reference evidence="9" key="1">
    <citation type="submission" date="2016-12" db="EMBL/GenBank/DDBJ databases">
        <title>Comparative genomics of four Isosphaeraceae planctomycetes: a common pool of plasmids and glycoside hydrolase genes.</title>
        <authorList>
            <person name="Ivanova A."/>
        </authorList>
    </citation>
    <scope>NUCLEOTIDE SEQUENCE [LARGE SCALE GENOMIC DNA]</scope>
    <source>
        <strain evidence="9">PX4</strain>
    </source>
</reference>
<dbReference type="GO" id="GO:0006352">
    <property type="term" value="P:DNA-templated transcription initiation"/>
    <property type="evidence" value="ECO:0007669"/>
    <property type="project" value="InterPro"/>
</dbReference>
<name>A0A1U7CTW9_9BACT</name>
<dbReference type="KEGG" id="pbor:BSF38_03911"/>
<dbReference type="NCBIfam" id="TIGR02937">
    <property type="entry name" value="sigma70-ECF"/>
    <property type="match status" value="1"/>
</dbReference>
<dbReference type="GO" id="GO:0016987">
    <property type="term" value="F:sigma factor activity"/>
    <property type="evidence" value="ECO:0007669"/>
    <property type="project" value="UniProtKB-KW"/>
</dbReference>
<sequence length="543" mass="59079">MRRGFQGVALRQFTRLFESGTLSAASDRELLDEFARRRDDAAFEVLLTRYGRLVLNLGRKLLHDPRDVEDAFQATFLVLVRKPPRLRVGESLGPWMSTVAYRVAARARANRIRLNKMKTTDGLEAAASTDSDANSNALALHEELNRLPERLRRPVVCCYLEGLTHERAAERLGCPVGTVRSRLARARSLLHRRLSIRGVAPSVAPLEVLFSSKSVDPPLRLIDLTMRLVASSHVRWPEAGVVSASLLSLANGVVRMMNLKKALVALSVALPLGGVVAVGAAQAYQQAAGDQDKIVVGGRTYVAEPEEPQTVAQTYYVGDLVIRSAPPDRQQGGKPGPSPAAGFDLLPVIKLIEETIAPGTWEVHDSAGKDMSASLGLGQRKDGGPKRRIGTITPFFLSISLIVRHTEETHKQVASLLANVRAVVNGAQTRTSQRVVEAVETGPLGRFTVSTSSGIFVPEPGMDLDSFPPPIAPAELATIKGAPKRLQFLNPNKVRMMKMRGQLKVLQSEMEALEEELMKAEPQNSAPQIPVQDGTPGRDEPKS</sequence>
<dbReference type="InterPro" id="IPR014284">
    <property type="entry name" value="RNA_pol_sigma-70_dom"/>
</dbReference>
<feature type="domain" description="RNA polymerase sigma-70 region 2" evidence="6">
    <location>
        <begin position="46"/>
        <end position="108"/>
    </location>
</feature>
<dbReference type="STRING" id="1387353.BSF38_03911"/>
<dbReference type="OrthoDB" id="291047at2"/>
<dbReference type="SUPFAM" id="SSF88946">
    <property type="entry name" value="Sigma2 domain of RNA polymerase sigma factors"/>
    <property type="match status" value="1"/>
</dbReference>
<evidence type="ECO:0000313" key="8">
    <source>
        <dbReference type="EMBL" id="APW62372.1"/>
    </source>
</evidence>
<evidence type="ECO:0000256" key="4">
    <source>
        <dbReference type="ARBA" id="ARBA00023163"/>
    </source>
</evidence>
<keyword evidence="9" id="KW-1185">Reference proteome</keyword>
<evidence type="ECO:0000313" key="9">
    <source>
        <dbReference type="Proteomes" id="UP000186309"/>
    </source>
</evidence>
<evidence type="ECO:0000259" key="6">
    <source>
        <dbReference type="Pfam" id="PF04542"/>
    </source>
</evidence>
<dbReference type="Gene3D" id="1.10.1740.10">
    <property type="match status" value="1"/>
</dbReference>
<dbReference type="PANTHER" id="PTHR43133:SF51">
    <property type="entry name" value="RNA POLYMERASE SIGMA FACTOR"/>
    <property type="match status" value="1"/>
</dbReference>
<dbReference type="Pfam" id="PF08281">
    <property type="entry name" value="Sigma70_r4_2"/>
    <property type="match status" value="1"/>
</dbReference>
<keyword evidence="4" id="KW-0804">Transcription</keyword>
<gene>
    <name evidence="8" type="primary">rpoE_7</name>
    <name evidence="8" type="ORF">BSF38_03911</name>
</gene>
<dbReference type="InterPro" id="IPR013249">
    <property type="entry name" value="RNA_pol_sigma70_r4_t2"/>
</dbReference>
<evidence type="ECO:0000256" key="3">
    <source>
        <dbReference type="ARBA" id="ARBA00023082"/>
    </source>
</evidence>
<evidence type="ECO:0000256" key="5">
    <source>
        <dbReference type="SAM" id="MobiDB-lite"/>
    </source>
</evidence>
<dbReference type="GO" id="GO:0003677">
    <property type="term" value="F:DNA binding"/>
    <property type="evidence" value="ECO:0007669"/>
    <property type="project" value="InterPro"/>
</dbReference>
<protein>
    <submittedName>
        <fullName evidence="8">ECF RNA polymerase sigma-E factor</fullName>
    </submittedName>
</protein>
<dbReference type="Proteomes" id="UP000186309">
    <property type="component" value="Chromosome"/>
</dbReference>
<dbReference type="Gene3D" id="1.10.10.10">
    <property type="entry name" value="Winged helix-like DNA-binding domain superfamily/Winged helix DNA-binding domain"/>
    <property type="match status" value="1"/>
</dbReference>
<dbReference type="InterPro" id="IPR007627">
    <property type="entry name" value="RNA_pol_sigma70_r2"/>
</dbReference>
<dbReference type="InterPro" id="IPR036388">
    <property type="entry name" value="WH-like_DNA-bd_sf"/>
</dbReference>
<dbReference type="Pfam" id="PF04542">
    <property type="entry name" value="Sigma70_r2"/>
    <property type="match status" value="1"/>
</dbReference>
<dbReference type="PANTHER" id="PTHR43133">
    <property type="entry name" value="RNA POLYMERASE ECF-TYPE SIGMA FACTO"/>
    <property type="match status" value="1"/>
</dbReference>
<evidence type="ECO:0000259" key="7">
    <source>
        <dbReference type="Pfam" id="PF08281"/>
    </source>
</evidence>
<dbReference type="InterPro" id="IPR013324">
    <property type="entry name" value="RNA_pol_sigma_r3/r4-like"/>
</dbReference>